<dbReference type="InterPro" id="IPR005659">
    <property type="entry name" value="Chemorcpt_Glu_NH3ase_CheD"/>
</dbReference>
<evidence type="ECO:0000313" key="5">
    <source>
        <dbReference type="Proteomes" id="UP000095743"/>
    </source>
</evidence>
<dbReference type="EMBL" id="CP017269">
    <property type="protein sequence ID" value="AOT68256.1"/>
    <property type="molecule type" value="Genomic_DNA"/>
</dbReference>
<dbReference type="CDD" id="cd16352">
    <property type="entry name" value="CheD"/>
    <property type="match status" value="1"/>
</dbReference>
<dbReference type="EC" id="3.5.1.44" evidence="3"/>
<dbReference type="KEGG" id="gfe:Gferi_00835"/>
<organism evidence="4 5">
    <name type="scientific">Geosporobacter ferrireducens</name>
    <dbReference type="NCBI Taxonomy" id="1424294"/>
    <lineage>
        <taxon>Bacteria</taxon>
        <taxon>Bacillati</taxon>
        <taxon>Bacillota</taxon>
        <taxon>Clostridia</taxon>
        <taxon>Peptostreptococcales</taxon>
        <taxon>Thermotaleaceae</taxon>
        <taxon>Geosporobacter</taxon>
    </lineage>
</organism>
<evidence type="ECO:0000256" key="3">
    <source>
        <dbReference type="HAMAP-Rule" id="MF_01440"/>
    </source>
</evidence>
<evidence type="ECO:0000256" key="2">
    <source>
        <dbReference type="ARBA" id="ARBA00022801"/>
    </source>
</evidence>
<dbReference type="GO" id="GO:0050568">
    <property type="term" value="F:protein-glutamine glutaminase activity"/>
    <property type="evidence" value="ECO:0007669"/>
    <property type="project" value="UniProtKB-UniRule"/>
</dbReference>
<dbReference type="HAMAP" id="MF_01440">
    <property type="entry name" value="CheD"/>
    <property type="match status" value="1"/>
</dbReference>
<keyword evidence="2 3" id="KW-0378">Hydrolase</keyword>
<dbReference type="PANTHER" id="PTHR35147:SF1">
    <property type="entry name" value="CHEMORECEPTOR GLUTAMINE DEAMIDASE CHED-RELATED"/>
    <property type="match status" value="1"/>
</dbReference>
<sequence length="161" mass="17207">MSEIKKIGMADLNVIKNPGILTTLGLGSCVGITLYDPITKIAGMAHIMLPSSKTIRNNTNAAKFADTGTQLLLEEVLKLGASRGRLLSKLAGGAQMFSFANKNDIMKIGERNVIAVKEVLQELRIPIIAEDTGGNFGRTIELYADSGILLVKTIGHGTKQI</sequence>
<dbReference type="Pfam" id="PF03975">
    <property type="entry name" value="CheD"/>
    <property type="match status" value="1"/>
</dbReference>
<dbReference type="Gene3D" id="3.30.1330.200">
    <property type="match status" value="1"/>
</dbReference>
<dbReference type="PANTHER" id="PTHR35147">
    <property type="entry name" value="CHEMORECEPTOR GLUTAMINE DEAMIDASE CHED-RELATED"/>
    <property type="match status" value="1"/>
</dbReference>
<evidence type="ECO:0000256" key="1">
    <source>
        <dbReference type="ARBA" id="ARBA00022500"/>
    </source>
</evidence>
<dbReference type="Proteomes" id="UP000095743">
    <property type="component" value="Chromosome"/>
</dbReference>
<dbReference type="SUPFAM" id="SSF64438">
    <property type="entry name" value="CNF1/YfiH-like putative cysteine hydrolases"/>
    <property type="match status" value="1"/>
</dbReference>
<keyword evidence="5" id="KW-1185">Reference proteome</keyword>
<accession>A0A1D8GBH2</accession>
<comment type="function">
    <text evidence="3">Probably deamidates glutamine residues to glutamate on methyl-accepting chemotaxis receptors (MCPs), playing an important role in chemotaxis.</text>
</comment>
<name>A0A1D8GBH2_9FIRM</name>
<evidence type="ECO:0000313" key="4">
    <source>
        <dbReference type="EMBL" id="AOT68256.1"/>
    </source>
</evidence>
<dbReference type="PROSITE" id="PS51257">
    <property type="entry name" value="PROKAR_LIPOPROTEIN"/>
    <property type="match status" value="1"/>
</dbReference>
<dbReference type="STRING" id="1424294.Gferi_00835"/>
<dbReference type="AlphaFoldDB" id="A0A1D8GBH2"/>
<proteinExistence type="inferred from homology"/>
<dbReference type="InterPro" id="IPR038592">
    <property type="entry name" value="CheD-like_sf"/>
</dbReference>
<comment type="similarity">
    <text evidence="3">Belongs to the CheD family.</text>
</comment>
<reference evidence="4 5" key="1">
    <citation type="submission" date="2016-09" db="EMBL/GenBank/DDBJ databases">
        <title>Genomic analysis reveals versatility of anaerobic energy metabolism of Geosporobacter ferrireducens IRF9 of phylum Firmicutes.</title>
        <authorList>
            <person name="Kim S.-J."/>
        </authorList>
    </citation>
    <scope>NUCLEOTIDE SEQUENCE [LARGE SCALE GENOMIC DNA]</scope>
    <source>
        <strain evidence="4 5">IRF9</strain>
    </source>
</reference>
<dbReference type="InterPro" id="IPR011324">
    <property type="entry name" value="Cytotoxic_necrot_fac-like_cat"/>
</dbReference>
<keyword evidence="1 3" id="KW-0145">Chemotaxis</keyword>
<protein>
    <recommendedName>
        <fullName evidence="3">Probable chemoreceptor glutamine deamidase CheD</fullName>
        <ecNumber evidence="3">3.5.1.44</ecNumber>
    </recommendedName>
</protein>
<dbReference type="RefSeq" id="WP_069973809.1">
    <property type="nucleotide sequence ID" value="NZ_CP017269.1"/>
</dbReference>
<dbReference type="GO" id="GO:0006935">
    <property type="term" value="P:chemotaxis"/>
    <property type="evidence" value="ECO:0007669"/>
    <property type="project" value="UniProtKB-UniRule"/>
</dbReference>
<gene>
    <name evidence="3" type="primary">cheD</name>
    <name evidence="4" type="ORF">Gferi_00835</name>
</gene>
<comment type="catalytic activity">
    <reaction evidence="3">
        <text>L-glutaminyl-[protein] + H2O = L-glutamyl-[protein] + NH4(+)</text>
        <dbReference type="Rhea" id="RHEA:16441"/>
        <dbReference type="Rhea" id="RHEA-COMP:10207"/>
        <dbReference type="Rhea" id="RHEA-COMP:10208"/>
        <dbReference type="ChEBI" id="CHEBI:15377"/>
        <dbReference type="ChEBI" id="CHEBI:28938"/>
        <dbReference type="ChEBI" id="CHEBI:29973"/>
        <dbReference type="ChEBI" id="CHEBI:30011"/>
        <dbReference type="EC" id="3.5.1.44"/>
    </reaction>
</comment>